<dbReference type="GeneID" id="89684272"/>
<evidence type="ECO:0000259" key="5">
    <source>
        <dbReference type="PROSITE" id="PS50931"/>
    </source>
</evidence>
<comment type="similarity">
    <text evidence="1">Belongs to the LysR transcriptional regulatory family.</text>
</comment>
<dbReference type="SUPFAM" id="SSF53850">
    <property type="entry name" value="Periplasmic binding protein-like II"/>
    <property type="match status" value="1"/>
</dbReference>
<dbReference type="Pfam" id="PF03466">
    <property type="entry name" value="LysR_substrate"/>
    <property type="match status" value="1"/>
</dbReference>
<keyword evidence="4" id="KW-0804">Transcription</keyword>
<keyword evidence="3" id="KW-0238">DNA-binding</keyword>
<keyword evidence="7" id="KW-1185">Reference proteome</keyword>
<dbReference type="PRINTS" id="PR00039">
    <property type="entry name" value="HTHLYSR"/>
</dbReference>
<organism evidence="6 7">
    <name type="scientific">Chromobacterium subtsugae</name>
    <dbReference type="NCBI Taxonomy" id="251747"/>
    <lineage>
        <taxon>Bacteria</taxon>
        <taxon>Pseudomonadati</taxon>
        <taxon>Pseudomonadota</taxon>
        <taxon>Betaproteobacteria</taxon>
        <taxon>Neisseriales</taxon>
        <taxon>Chromobacteriaceae</taxon>
        <taxon>Chromobacterium</taxon>
    </lineage>
</organism>
<evidence type="ECO:0000313" key="6">
    <source>
        <dbReference type="EMBL" id="MBW8288825.1"/>
    </source>
</evidence>
<dbReference type="SUPFAM" id="SSF46785">
    <property type="entry name" value="Winged helix' DNA-binding domain"/>
    <property type="match status" value="1"/>
</dbReference>
<proteinExistence type="inferred from homology"/>
<dbReference type="PANTHER" id="PTHR30537">
    <property type="entry name" value="HTH-TYPE TRANSCRIPTIONAL REGULATOR"/>
    <property type="match status" value="1"/>
</dbReference>
<gene>
    <name evidence="6" type="ORF">KIF53_14405</name>
</gene>
<keyword evidence="2" id="KW-0805">Transcription regulation</keyword>
<comment type="caution">
    <text evidence="6">The sequence shown here is derived from an EMBL/GenBank/DDBJ whole genome shotgun (WGS) entry which is preliminary data.</text>
</comment>
<evidence type="ECO:0000256" key="2">
    <source>
        <dbReference type="ARBA" id="ARBA00023015"/>
    </source>
</evidence>
<reference evidence="6 7" key="1">
    <citation type="submission" date="2021-05" db="EMBL/GenBank/DDBJ databases">
        <title>Draft Whole Genome Sequencing Of Biosensor Chromobacterium violaceum Strain CV026 Reveals A Regulatory RNA In Chromobacterium violaceum Phenotype Regulatory Network.</title>
        <authorList>
            <person name="Hong K.W."/>
            <person name="Chan K.G."/>
            <person name="Chang C.-Y."/>
        </authorList>
    </citation>
    <scope>NUCLEOTIDE SEQUENCE [LARGE SCALE GENOMIC DNA]</scope>
    <source>
        <strain evidence="6 7">ATCC 31532</strain>
    </source>
</reference>
<dbReference type="InterPro" id="IPR036388">
    <property type="entry name" value="WH-like_DNA-bd_sf"/>
</dbReference>
<evidence type="ECO:0000256" key="1">
    <source>
        <dbReference type="ARBA" id="ARBA00009437"/>
    </source>
</evidence>
<sequence length="297" mass="32530">MDWNLVQAFLAAAEAGSLSAAADKTRQSQPTLSRQVAALEAAMGVSLFERSPRGLRLTQAGEALLAPARAMRAAAAEVATAAEQGRQLLPGTVRVAASEMTAAYLLPDMLSALRRDYPQIAIDIVVNNGLDNLLEREADIAIRHARPAQGALIARQLGELKIQAWAHDSYLARHPPLKRLQDYDWIGMDRSDFLLRRMREAGFDVDRDFFALRCDNQVVGWQLALAGAGVAFAPAATASRFPGMRPVLPELAQGMMPVWLACHRELRQNARIRCVFDHLAASWQNLLASQPPAALRH</sequence>
<dbReference type="InterPro" id="IPR036390">
    <property type="entry name" value="WH_DNA-bd_sf"/>
</dbReference>
<evidence type="ECO:0000313" key="7">
    <source>
        <dbReference type="Proteomes" id="UP000711178"/>
    </source>
</evidence>
<protein>
    <submittedName>
        <fullName evidence="6">LysR family transcriptional regulator</fullName>
    </submittedName>
</protein>
<dbReference type="Proteomes" id="UP000711178">
    <property type="component" value="Unassembled WGS sequence"/>
</dbReference>
<dbReference type="Pfam" id="PF00126">
    <property type="entry name" value="HTH_1"/>
    <property type="match status" value="1"/>
</dbReference>
<dbReference type="InterPro" id="IPR058163">
    <property type="entry name" value="LysR-type_TF_proteobact-type"/>
</dbReference>
<evidence type="ECO:0000256" key="4">
    <source>
        <dbReference type="ARBA" id="ARBA00023163"/>
    </source>
</evidence>
<dbReference type="RefSeq" id="WP_043576989.1">
    <property type="nucleotide sequence ID" value="NZ_CP142381.1"/>
</dbReference>
<accession>A0ABS7FFH7</accession>
<dbReference type="PANTHER" id="PTHR30537:SF3">
    <property type="entry name" value="TRANSCRIPTIONAL REGULATORY PROTEIN"/>
    <property type="match status" value="1"/>
</dbReference>
<dbReference type="InterPro" id="IPR005119">
    <property type="entry name" value="LysR_subst-bd"/>
</dbReference>
<dbReference type="InterPro" id="IPR000847">
    <property type="entry name" value="LysR_HTH_N"/>
</dbReference>
<name>A0ABS7FFH7_9NEIS</name>
<evidence type="ECO:0000256" key="3">
    <source>
        <dbReference type="ARBA" id="ARBA00023125"/>
    </source>
</evidence>
<dbReference type="EMBL" id="JAHDTB010000012">
    <property type="protein sequence ID" value="MBW8288825.1"/>
    <property type="molecule type" value="Genomic_DNA"/>
</dbReference>
<feature type="domain" description="HTH lysR-type" evidence="5">
    <location>
        <begin position="1"/>
        <end position="58"/>
    </location>
</feature>
<dbReference type="Gene3D" id="1.10.10.10">
    <property type="entry name" value="Winged helix-like DNA-binding domain superfamily/Winged helix DNA-binding domain"/>
    <property type="match status" value="1"/>
</dbReference>
<dbReference type="PROSITE" id="PS50931">
    <property type="entry name" value="HTH_LYSR"/>
    <property type="match status" value="1"/>
</dbReference>
<dbReference type="Gene3D" id="3.40.190.290">
    <property type="match status" value="1"/>
</dbReference>